<keyword evidence="1" id="KW-0812">Transmembrane</keyword>
<reference evidence="2" key="1">
    <citation type="submission" date="2022-11" db="EMBL/GenBank/DDBJ databases">
        <title>Centuries of genome instability and evolution in soft-shell clam transmissible cancer (bioRxiv).</title>
        <authorList>
            <person name="Hart S.F.M."/>
            <person name="Yonemitsu M.A."/>
            <person name="Giersch R.M."/>
            <person name="Beal B.F."/>
            <person name="Arriagada G."/>
            <person name="Davis B.W."/>
            <person name="Ostrander E.A."/>
            <person name="Goff S.P."/>
            <person name="Metzger M.J."/>
        </authorList>
    </citation>
    <scope>NUCLEOTIDE SEQUENCE</scope>
    <source>
        <strain evidence="2">MELC-2E11</strain>
        <tissue evidence="2">Siphon/mantle</tissue>
    </source>
</reference>
<feature type="transmembrane region" description="Helical" evidence="1">
    <location>
        <begin position="51"/>
        <end position="70"/>
    </location>
</feature>
<evidence type="ECO:0000256" key="1">
    <source>
        <dbReference type="SAM" id="Phobius"/>
    </source>
</evidence>
<gene>
    <name evidence="2" type="ORF">MAR_030154</name>
</gene>
<proteinExistence type="predicted"/>
<protein>
    <submittedName>
        <fullName evidence="2">Uncharacterized protein</fullName>
    </submittedName>
</protein>
<feature type="transmembrane region" description="Helical" evidence="1">
    <location>
        <begin position="12"/>
        <end position="31"/>
    </location>
</feature>
<name>A0ABY7DJF1_MYAAR</name>
<sequence length="87" mass="8873">MSDNKSNPLKKVFTLVTSPIWVPVAAVGGIVHGAVKGLDKANDLSKEEGALVGVGAAAPLTALGIVTGPFTGIKKVGETMWGDDDDK</sequence>
<keyword evidence="1" id="KW-1133">Transmembrane helix</keyword>
<accession>A0ABY7DJF1</accession>
<organism evidence="2 3">
    <name type="scientific">Mya arenaria</name>
    <name type="common">Soft-shell clam</name>
    <dbReference type="NCBI Taxonomy" id="6604"/>
    <lineage>
        <taxon>Eukaryota</taxon>
        <taxon>Metazoa</taxon>
        <taxon>Spiralia</taxon>
        <taxon>Lophotrochozoa</taxon>
        <taxon>Mollusca</taxon>
        <taxon>Bivalvia</taxon>
        <taxon>Autobranchia</taxon>
        <taxon>Heteroconchia</taxon>
        <taxon>Euheterodonta</taxon>
        <taxon>Imparidentia</taxon>
        <taxon>Neoheterodontei</taxon>
        <taxon>Myida</taxon>
        <taxon>Myoidea</taxon>
        <taxon>Myidae</taxon>
        <taxon>Mya</taxon>
    </lineage>
</organism>
<evidence type="ECO:0000313" key="3">
    <source>
        <dbReference type="Proteomes" id="UP001164746"/>
    </source>
</evidence>
<evidence type="ECO:0000313" key="2">
    <source>
        <dbReference type="EMBL" id="WAQ97464.1"/>
    </source>
</evidence>
<keyword evidence="1" id="KW-0472">Membrane</keyword>
<keyword evidence="3" id="KW-1185">Reference proteome</keyword>
<dbReference type="Proteomes" id="UP001164746">
    <property type="component" value="Chromosome 2"/>
</dbReference>
<dbReference type="EMBL" id="CP111013">
    <property type="protein sequence ID" value="WAQ97464.1"/>
    <property type="molecule type" value="Genomic_DNA"/>
</dbReference>